<dbReference type="InterPro" id="IPR011009">
    <property type="entry name" value="Kinase-like_dom_sf"/>
</dbReference>
<keyword evidence="5" id="KW-1185">Reference proteome</keyword>
<name>A0A8J2SAF6_9STRA</name>
<dbReference type="CDD" id="cd05121">
    <property type="entry name" value="ABC1_ADCK3-like"/>
    <property type="match status" value="1"/>
</dbReference>
<dbReference type="PANTHER" id="PTHR10566:SF121">
    <property type="entry name" value="PROTEIN KINASE DOMAIN-CONTAINING PROTEIN"/>
    <property type="match status" value="1"/>
</dbReference>
<evidence type="ECO:0000259" key="3">
    <source>
        <dbReference type="PROSITE" id="PS50011"/>
    </source>
</evidence>
<feature type="chain" id="PRO_5035248958" description="Protein kinase domain-containing protein" evidence="2">
    <location>
        <begin position="22"/>
        <end position="847"/>
    </location>
</feature>
<dbReference type="EMBL" id="CAKKNE010000001">
    <property type="protein sequence ID" value="CAH0366546.1"/>
    <property type="molecule type" value="Genomic_DNA"/>
</dbReference>
<dbReference type="InterPro" id="IPR050154">
    <property type="entry name" value="UbiB_kinase"/>
</dbReference>
<dbReference type="GO" id="GO:0004672">
    <property type="term" value="F:protein kinase activity"/>
    <property type="evidence" value="ECO:0007669"/>
    <property type="project" value="InterPro"/>
</dbReference>
<dbReference type="PROSITE" id="PS50011">
    <property type="entry name" value="PROTEIN_KINASE_DOM"/>
    <property type="match status" value="1"/>
</dbReference>
<organism evidence="4 5">
    <name type="scientific">Pelagomonas calceolata</name>
    <dbReference type="NCBI Taxonomy" id="35677"/>
    <lineage>
        <taxon>Eukaryota</taxon>
        <taxon>Sar</taxon>
        <taxon>Stramenopiles</taxon>
        <taxon>Ochrophyta</taxon>
        <taxon>Pelagophyceae</taxon>
        <taxon>Pelagomonadales</taxon>
        <taxon>Pelagomonadaceae</taxon>
        <taxon>Pelagomonas</taxon>
    </lineage>
</organism>
<feature type="domain" description="Protein kinase" evidence="3">
    <location>
        <begin position="217"/>
        <end position="584"/>
    </location>
</feature>
<evidence type="ECO:0000313" key="4">
    <source>
        <dbReference type="EMBL" id="CAH0366546.1"/>
    </source>
</evidence>
<dbReference type="GO" id="GO:0005524">
    <property type="term" value="F:ATP binding"/>
    <property type="evidence" value="ECO:0007669"/>
    <property type="project" value="InterPro"/>
</dbReference>
<dbReference type="OrthoDB" id="427480at2759"/>
<dbReference type="Pfam" id="PF03109">
    <property type="entry name" value="ABC1"/>
    <property type="match status" value="1"/>
</dbReference>
<evidence type="ECO:0000256" key="2">
    <source>
        <dbReference type="SAM" id="SignalP"/>
    </source>
</evidence>
<dbReference type="AlphaFoldDB" id="A0A8J2SAF6"/>
<dbReference type="Proteomes" id="UP000789595">
    <property type="component" value="Unassembled WGS sequence"/>
</dbReference>
<dbReference type="PANTHER" id="PTHR10566">
    <property type="entry name" value="CHAPERONE-ACTIVITY OF BC1 COMPLEX CABC1 -RELATED"/>
    <property type="match status" value="1"/>
</dbReference>
<sequence length="847" mass="90914">MAKLLLVLAALGHALVPTAVTRHPTKLHSTKQDNVVETAGRAGLMSAATVAAAAVNQAVSMTTLDAPDVGRSYVALRDDKDGATDAETGLPLSYDKDRIQQYWLKQGSALQQRWGEFLRLSVPFLLKTATLLVQGGVDALQENDAELARDARVICEQLGPTFIKLAQTLSVRPDVLPPSALAELAVLQDSVVPFETDVAIDIIEKELGGPLGTFFASISEEPVAAASLAQVYKAELDDGRSVAVKVQRPQILEQVSKDLYVLRRAAEVYQRLIDRFAPQQKTNYVDLLNEWAVGFYTELDFRSEIDNLNSIRDVLVEGAHEDASTTVQGVYVPYALEELCTARVAVTEWIDGVKLSTCEPHEIKRLTPVAQEAFLVQLLEAGIFHADPHPGNLFRKDDGQLAILDFGLVARVRSEDQDTMINAIVHLANKDFPSLVDDFIDLEILPRDTSRGTVVPLMDKALSPYIAGGGAKKFEERVRASYGIDADADLGKAVGGFQAMTQDALTVLNDVPFSIPPYFALLGRAFVTLEGIALQGDPDYAIIQAAYPFVSRKLLSSDRPAARRALQEALYAGAGRDDGSRRALSPRRLASLVSSALDETGEDTIVKGGSIDFDAIGEDANSTTLAKYVLSDRGSAIRDFCEDEAVVVADALGRQAARRLFDRAASAPGVALRRLPFVGARLEKALPDPATTPAPLLLPGDGAPAFLFASPREVLDAVAPPLDRDDELYALDVTKLLEDAAPDDEARATLETLLGGGSGAAGPVAAARTLLDIATSASKISDDRRFDALLDSAAAALGRRDAHAESLLHVASELDDAEKAALRDSAGRVAARLAERVRGRLEPLLLA</sequence>
<keyword evidence="2" id="KW-0732">Signal</keyword>
<evidence type="ECO:0000313" key="5">
    <source>
        <dbReference type="Proteomes" id="UP000789595"/>
    </source>
</evidence>
<dbReference type="InterPro" id="IPR004147">
    <property type="entry name" value="ABC1_dom"/>
</dbReference>
<gene>
    <name evidence="4" type="ORF">PECAL_1P30430</name>
</gene>
<reference evidence="4" key="1">
    <citation type="submission" date="2021-11" db="EMBL/GenBank/DDBJ databases">
        <authorList>
            <consortium name="Genoscope - CEA"/>
            <person name="William W."/>
        </authorList>
    </citation>
    <scope>NUCLEOTIDE SEQUENCE</scope>
</reference>
<feature type="signal peptide" evidence="2">
    <location>
        <begin position="1"/>
        <end position="21"/>
    </location>
</feature>
<comment type="similarity">
    <text evidence="1">Belongs to the protein kinase superfamily. ADCK protein kinase family.</text>
</comment>
<comment type="caution">
    <text evidence="4">The sequence shown here is derived from an EMBL/GenBank/DDBJ whole genome shotgun (WGS) entry which is preliminary data.</text>
</comment>
<dbReference type="InterPro" id="IPR000719">
    <property type="entry name" value="Prot_kinase_dom"/>
</dbReference>
<accession>A0A8J2SAF6</accession>
<evidence type="ECO:0000256" key="1">
    <source>
        <dbReference type="ARBA" id="ARBA00009670"/>
    </source>
</evidence>
<dbReference type="SUPFAM" id="SSF56112">
    <property type="entry name" value="Protein kinase-like (PK-like)"/>
    <property type="match status" value="1"/>
</dbReference>
<proteinExistence type="inferred from homology"/>
<protein>
    <recommendedName>
        <fullName evidence="3">Protein kinase domain-containing protein</fullName>
    </recommendedName>
</protein>